<dbReference type="Proteomes" id="UP001596512">
    <property type="component" value="Unassembled WGS sequence"/>
</dbReference>
<comment type="caution">
    <text evidence="3">The sequence shown here is derived from an EMBL/GenBank/DDBJ whole genome shotgun (WGS) entry which is preliminary data.</text>
</comment>
<reference evidence="4" key="1">
    <citation type="journal article" date="2019" name="Int. J. Syst. Evol. Microbiol.">
        <title>The Global Catalogue of Microorganisms (GCM) 10K type strain sequencing project: providing services to taxonomists for standard genome sequencing and annotation.</title>
        <authorList>
            <consortium name="The Broad Institute Genomics Platform"/>
            <consortium name="The Broad Institute Genome Sequencing Center for Infectious Disease"/>
            <person name="Wu L."/>
            <person name="Ma J."/>
        </authorList>
    </citation>
    <scope>NUCLEOTIDE SEQUENCE [LARGE SCALE GENOMIC DNA]</scope>
    <source>
        <strain evidence="4">JCM 17695</strain>
    </source>
</reference>
<proteinExistence type="predicted"/>
<protein>
    <submittedName>
        <fullName evidence="3">Uncharacterized protein</fullName>
    </submittedName>
</protein>
<evidence type="ECO:0000256" key="1">
    <source>
        <dbReference type="SAM" id="MobiDB-lite"/>
    </source>
</evidence>
<organism evidence="3 4">
    <name type="scientific">Actinokineospora soli</name>
    <dbReference type="NCBI Taxonomy" id="1048753"/>
    <lineage>
        <taxon>Bacteria</taxon>
        <taxon>Bacillati</taxon>
        <taxon>Actinomycetota</taxon>
        <taxon>Actinomycetes</taxon>
        <taxon>Pseudonocardiales</taxon>
        <taxon>Pseudonocardiaceae</taxon>
        <taxon>Actinokineospora</taxon>
    </lineage>
</organism>
<keyword evidence="2" id="KW-1133">Transmembrane helix</keyword>
<dbReference type="EMBL" id="JBHTEY010000004">
    <property type="protein sequence ID" value="MFC7618038.1"/>
    <property type="molecule type" value="Genomic_DNA"/>
</dbReference>
<evidence type="ECO:0000313" key="4">
    <source>
        <dbReference type="Proteomes" id="UP001596512"/>
    </source>
</evidence>
<evidence type="ECO:0000313" key="3">
    <source>
        <dbReference type="EMBL" id="MFC7618038.1"/>
    </source>
</evidence>
<keyword evidence="2" id="KW-0812">Transmembrane</keyword>
<keyword evidence="2" id="KW-0472">Membrane</keyword>
<feature type="region of interest" description="Disordered" evidence="1">
    <location>
        <begin position="1"/>
        <end position="20"/>
    </location>
</feature>
<sequence>MTAEVDEGAHLTWPEPTAPLHQPRRGLVAALEVAAAAALVALCLWLWDLGVVRTPVPDRPDLELTRYAGHLVALSIASGAVAGVALLDAIRNLVLASRKR</sequence>
<gene>
    <name evidence="3" type="ORF">ACFQV2_36265</name>
</gene>
<accession>A0ABW2TXT0</accession>
<feature type="transmembrane region" description="Helical" evidence="2">
    <location>
        <begin position="27"/>
        <end position="47"/>
    </location>
</feature>
<evidence type="ECO:0000256" key="2">
    <source>
        <dbReference type="SAM" id="Phobius"/>
    </source>
</evidence>
<name>A0ABW2TXT0_9PSEU</name>
<feature type="transmembrane region" description="Helical" evidence="2">
    <location>
        <begin position="67"/>
        <end position="90"/>
    </location>
</feature>
<keyword evidence="4" id="KW-1185">Reference proteome</keyword>